<dbReference type="GO" id="GO:0043565">
    <property type="term" value="F:sequence-specific DNA binding"/>
    <property type="evidence" value="ECO:0007669"/>
    <property type="project" value="TreeGrafter"/>
</dbReference>
<dbReference type="Proteomes" id="UP000233387">
    <property type="component" value="Unassembled WGS sequence"/>
</dbReference>
<comment type="caution">
    <text evidence="6">The sequence shown here is derived from an EMBL/GenBank/DDBJ whole genome shotgun (WGS) entry which is preliminary data.</text>
</comment>
<dbReference type="SUPFAM" id="SSF53335">
    <property type="entry name" value="S-adenosyl-L-methionine-dependent methyltransferases"/>
    <property type="match status" value="1"/>
</dbReference>
<dbReference type="PANTHER" id="PTHR30481:SF2">
    <property type="entry name" value="SITE-SPECIFIC DNA-METHYLTRANSFERASE (ADENINE-SPECIFIC)"/>
    <property type="match status" value="1"/>
</dbReference>
<keyword evidence="4" id="KW-0949">S-adenosyl-L-methionine</keyword>
<dbReference type="GO" id="GO:0032259">
    <property type="term" value="P:methylation"/>
    <property type="evidence" value="ECO:0007669"/>
    <property type="project" value="UniProtKB-KW"/>
</dbReference>
<keyword evidence="7" id="KW-1185">Reference proteome</keyword>
<dbReference type="GO" id="GO:0009007">
    <property type="term" value="F:site-specific DNA-methyltransferase (adenine-specific) activity"/>
    <property type="evidence" value="ECO:0007669"/>
    <property type="project" value="UniProtKB-EC"/>
</dbReference>
<accession>A0A2N3IJK1</accession>
<dbReference type="InterPro" id="IPR029063">
    <property type="entry name" value="SAM-dependent_MTases_sf"/>
</dbReference>
<evidence type="ECO:0000256" key="4">
    <source>
        <dbReference type="ARBA" id="ARBA00022691"/>
    </source>
</evidence>
<dbReference type="PANTHER" id="PTHR30481">
    <property type="entry name" value="DNA ADENINE METHYLASE"/>
    <property type="match status" value="1"/>
</dbReference>
<dbReference type="GO" id="GO:0006298">
    <property type="term" value="P:mismatch repair"/>
    <property type="evidence" value="ECO:0007669"/>
    <property type="project" value="TreeGrafter"/>
</dbReference>
<evidence type="ECO:0000313" key="6">
    <source>
        <dbReference type="EMBL" id="PKQ70499.1"/>
    </source>
</evidence>
<name>A0A2N3IJK1_9BACT</name>
<evidence type="ECO:0000313" key="7">
    <source>
        <dbReference type="Proteomes" id="UP000233387"/>
    </source>
</evidence>
<reference evidence="6 7" key="1">
    <citation type="submission" date="2017-06" db="EMBL/GenBank/DDBJ databases">
        <title>Raineya orbicola gen. nov., sp. nov. a slightly thermophilic bacterium of the phylum Bacteroidetes and the description of Raineyaceae fam. nov.</title>
        <authorList>
            <person name="Albuquerque L."/>
            <person name="Polonia A.R.M."/>
            <person name="Barroso C."/>
            <person name="Froufe H.J.C."/>
            <person name="Lage O."/>
            <person name="Lobo-Da-Cunha A."/>
            <person name="Egas C."/>
            <person name="Da Costa M.S."/>
        </authorList>
    </citation>
    <scope>NUCLEOTIDE SEQUENCE [LARGE SCALE GENOMIC DNA]</scope>
    <source>
        <strain evidence="6 7">SPSPC-11</strain>
    </source>
</reference>
<protein>
    <recommendedName>
        <fullName evidence="1">site-specific DNA-methyltransferase (adenine-specific)</fullName>
        <ecNumber evidence="1">2.1.1.72</ecNumber>
    </recommendedName>
</protein>
<sequence>MKNGKVHKNDRSISQLNLFEDFSSNTQTNSSQWLIDEILQDSHYSRKTLLLNSLKTSKGYKRYLGSPLRYGGGKSLAVGSILEYIPDNVERVVSPFIGGGSVEIALAKELEIEVVAYDIFELLVNYWQVQIKYPQELYKKLSQIPNTKEEYERIKNLLKEIWNKKDGLLPNNYSELELATFYYFNHNLSYGPGFLGWMSSIYTDKNRYEAMLEKVKNFNVPKLQVYRESFETSIPKHKKDFLYLDPPYFLEGDSKMFRGIYPMRNFPVHHNGFKHELLAELLKKHQGGFVLSYNDCSWIRETYKDFEIIEIAWQYTMGQGETRIGKNRKTRNYDNRNIKTSHEILIIGKRMFSSNTNISYY</sequence>
<dbReference type="InterPro" id="IPR012327">
    <property type="entry name" value="MeTrfase_D12"/>
</dbReference>
<dbReference type="OrthoDB" id="9805629at2"/>
<dbReference type="AlphaFoldDB" id="A0A2N3IJK1"/>
<dbReference type="EC" id="2.1.1.72" evidence="1"/>
<evidence type="ECO:0000256" key="5">
    <source>
        <dbReference type="ARBA" id="ARBA00047942"/>
    </source>
</evidence>
<dbReference type="GO" id="GO:1904047">
    <property type="term" value="F:S-adenosyl-L-methionine binding"/>
    <property type="evidence" value="ECO:0007669"/>
    <property type="project" value="TreeGrafter"/>
</dbReference>
<comment type="catalytic activity">
    <reaction evidence="5">
        <text>a 2'-deoxyadenosine in DNA + S-adenosyl-L-methionine = an N(6)-methyl-2'-deoxyadenosine in DNA + S-adenosyl-L-homocysteine + H(+)</text>
        <dbReference type="Rhea" id="RHEA:15197"/>
        <dbReference type="Rhea" id="RHEA-COMP:12418"/>
        <dbReference type="Rhea" id="RHEA-COMP:12419"/>
        <dbReference type="ChEBI" id="CHEBI:15378"/>
        <dbReference type="ChEBI" id="CHEBI:57856"/>
        <dbReference type="ChEBI" id="CHEBI:59789"/>
        <dbReference type="ChEBI" id="CHEBI:90615"/>
        <dbReference type="ChEBI" id="CHEBI:90616"/>
        <dbReference type="EC" id="2.1.1.72"/>
    </reaction>
</comment>
<evidence type="ECO:0000256" key="3">
    <source>
        <dbReference type="ARBA" id="ARBA00022679"/>
    </source>
</evidence>
<dbReference type="InterPro" id="IPR002052">
    <property type="entry name" value="DNA_methylase_N6_adenine_CS"/>
</dbReference>
<dbReference type="EMBL" id="NKXO01000005">
    <property type="protein sequence ID" value="PKQ70499.1"/>
    <property type="molecule type" value="Genomic_DNA"/>
</dbReference>
<evidence type="ECO:0000256" key="1">
    <source>
        <dbReference type="ARBA" id="ARBA00011900"/>
    </source>
</evidence>
<dbReference type="Pfam" id="PF02086">
    <property type="entry name" value="MethyltransfD12"/>
    <property type="match status" value="1"/>
</dbReference>
<keyword evidence="2 6" id="KW-0489">Methyltransferase</keyword>
<dbReference type="PROSITE" id="PS00092">
    <property type="entry name" value="N6_MTASE"/>
    <property type="match status" value="1"/>
</dbReference>
<evidence type="ECO:0000256" key="2">
    <source>
        <dbReference type="ARBA" id="ARBA00022603"/>
    </source>
</evidence>
<organism evidence="6 7">
    <name type="scientific">Raineya orbicola</name>
    <dbReference type="NCBI Taxonomy" id="2016530"/>
    <lineage>
        <taxon>Bacteria</taxon>
        <taxon>Pseudomonadati</taxon>
        <taxon>Bacteroidota</taxon>
        <taxon>Cytophagia</taxon>
        <taxon>Cytophagales</taxon>
        <taxon>Raineyaceae</taxon>
        <taxon>Raineya</taxon>
    </lineage>
</organism>
<dbReference type="Gene3D" id="3.40.50.150">
    <property type="entry name" value="Vaccinia Virus protein VP39"/>
    <property type="match status" value="2"/>
</dbReference>
<dbReference type="RefSeq" id="WP_101357685.1">
    <property type="nucleotide sequence ID" value="NZ_NKXO01000005.1"/>
</dbReference>
<proteinExistence type="predicted"/>
<dbReference type="GO" id="GO:0009307">
    <property type="term" value="P:DNA restriction-modification system"/>
    <property type="evidence" value="ECO:0007669"/>
    <property type="project" value="InterPro"/>
</dbReference>
<keyword evidence="3 6" id="KW-0808">Transferase</keyword>
<gene>
    <name evidence="6" type="ORF">Rain11_0419</name>
</gene>
<dbReference type="PRINTS" id="PR00505">
    <property type="entry name" value="D12N6MTFRASE"/>
</dbReference>